<evidence type="ECO:0000256" key="1">
    <source>
        <dbReference type="SAM" id="Phobius"/>
    </source>
</evidence>
<keyword evidence="1" id="KW-0812">Transmembrane</keyword>
<comment type="caution">
    <text evidence="2">The sequence shown here is derived from an EMBL/GenBank/DDBJ whole genome shotgun (WGS) entry which is preliminary data.</text>
</comment>
<accession>A0ABT1UGA4</accession>
<keyword evidence="1" id="KW-0472">Membrane</keyword>
<name>A0ABT1UGA4_9GAMM</name>
<dbReference type="EMBL" id="JANIBM010000007">
    <property type="protein sequence ID" value="MCQ8181167.1"/>
    <property type="molecule type" value="Genomic_DNA"/>
</dbReference>
<protein>
    <submittedName>
        <fullName evidence="2">Uncharacterized protein</fullName>
    </submittedName>
</protein>
<keyword evidence="1" id="KW-1133">Transmembrane helix</keyword>
<evidence type="ECO:0000313" key="2">
    <source>
        <dbReference type="EMBL" id="MCQ8181167.1"/>
    </source>
</evidence>
<reference evidence="2 3" key="1">
    <citation type="submission" date="2022-07" db="EMBL/GenBank/DDBJ databases">
        <title>Methylomonas rivi sp. nov., Methylomonas rosea sp. nov., Methylomonas aureus sp. nov. and Methylomonas subterranea sp. nov., four novel methanotrophs isolated from a freshwater creek and the deep terrestrial subsurface.</title>
        <authorList>
            <person name="Abin C."/>
            <person name="Sankaranarayanan K."/>
            <person name="Garner C."/>
            <person name="Sindelar R."/>
            <person name="Kotary K."/>
            <person name="Garner R."/>
            <person name="Barclay S."/>
            <person name="Lawson P."/>
            <person name="Krumholz L."/>
        </authorList>
    </citation>
    <scope>NUCLEOTIDE SEQUENCE [LARGE SCALE GENOMIC DNA]</scope>
    <source>
        <strain evidence="2 3">SURF-1</strain>
    </source>
</reference>
<keyword evidence="3" id="KW-1185">Reference proteome</keyword>
<proteinExistence type="predicted"/>
<sequence length="64" mass="7245">MSQVTQEKPEKDNFVLYVVLATAVVVGAILAVKMNENEKFAPIKDQIAEENRLMNIRVIANRED</sequence>
<dbReference type="Proteomes" id="UP001524569">
    <property type="component" value="Unassembled WGS sequence"/>
</dbReference>
<evidence type="ECO:0000313" key="3">
    <source>
        <dbReference type="Proteomes" id="UP001524569"/>
    </source>
</evidence>
<feature type="transmembrane region" description="Helical" evidence="1">
    <location>
        <begin position="14"/>
        <end position="32"/>
    </location>
</feature>
<gene>
    <name evidence="2" type="ORF">NP603_08610</name>
</gene>
<dbReference type="RefSeq" id="WP_256610455.1">
    <property type="nucleotide sequence ID" value="NZ_JANIBM010000007.1"/>
</dbReference>
<organism evidence="2 3">
    <name type="scientific">Methylomonas aurea</name>
    <dbReference type="NCBI Taxonomy" id="2952224"/>
    <lineage>
        <taxon>Bacteria</taxon>
        <taxon>Pseudomonadati</taxon>
        <taxon>Pseudomonadota</taxon>
        <taxon>Gammaproteobacteria</taxon>
        <taxon>Methylococcales</taxon>
        <taxon>Methylococcaceae</taxon>
        <taxon>Methylomonas</taxon>
    </lineage>
</organism>